<accession>A0A061DFF5</accession>
<sequence length="170" mass="19295">MQLGSLLVQQKKQLGRKAYPYPKLSIQSQTREWGTMTTAIREAVKSLELHSIHNNISIHGSVRSMNQDLGKWKTSRGQSAKVVLSMSRYLKWACKSCLRAWVFLVLDNTCCLGLLLCLQIEIMDQVSSPKQGKQLSRTLSQALTVQPMMVFFIFLGNNYCLGEKNLSYFS</sequence>
<keyword evidence="1" id="KW-0472">Membrane</keyword>
<dbReference type="Proteomes" id="UP000026915">
    <property type="component" value="Chromosome 1"/>
</dbReference>
<dbReference type="EMBL" id="CM001879">
    <property type="protein sequence ID" value="EOX90900.1"/>
    <property type="molecule type" value="Genomic_DNA"/>
</dbReference>
<feature type="transmembrane region" description="Helical" evidence="1">
    <location>
        <begin position="142"/>
        <end position="161"/>
    </location>
</feature>
<reference evidence="2 3" key="1">
    <citation type="journal article" date="2013" name="Genome Biol.">
        <title>The genome sequence of the most widely cultivated cacao type and its use to identify candidate genes regulating pod color.</title>
        <authorList>
            <person name="Motamayor J.C."/>
            <person name="Mockaitis K."/>
            <person name="Schmutz J."/>
            <person name="Haiminen N."/>
            <person name="Iii D.L."/>
            <person name="Cornejo O."/>
            <person name="Findley S.D."/>
            <person name="Zheng P."/>
            <person name="Utro F."/>
            <person name="Royaert S."/>
            <person name="Saski C."/>
            <person name="Jenkins J."/>
            <person name="Podicheti R."/>
            <person name="Zhao M."/>
            <person name="Scheffler B.E."/>
            <person name="Stack J.C."/>
            <person name="Feltus F.A."/>
            <person name="Mustiga G.M."/>
            <person name="Amores F."/>
            <person name="Phillips W."/>
            <person name="Marelli J.P."/>
            <person name="May G.D."/>
            <person name="Shapiro H."/>
            <person name="Ma J."/>
            <person name="Bustamante C.D."/>
            <person name="Schnell R.J."/>
            <person name="Main D."/>
            <person name="Gilbert D."/>
            <person name="Parida L."/>
            <person name="Kuhn D.N."/>
        </authorList>
    </citation>
    <scope>NUCLEOTIDE SEQUENCE [LARGE SCALE GENOMIC DNA]</scope>
    <source>
        <strain evidence="3">cv. Matina 1-6</strain>
    </source>
</reference>
<evidence type="ECO:0000313" key="3">
    <source>
        <dbReference type="Proteomes" id="UP000026915"/>
    </source>
</evidence>
<evidence type="ECO:0000256" key="1">
    <source>
        <dbReference type="SAM" id="Phobius"/>
    </source>
</evidence>
<dbReference type="Gramene" id="EOX90900">
    <property type="protein sequence ID" value="EOX90900"/>
    <property type="gene ID" value="TCM_000242"/>
</dbReference>
<keyword evidence="1" id="KW-1133">Transmembrane helix</keyword>
<organism evidence="2 3">
    <name type="scientific">Theobroma cacao</name>
    <name type="common">Cacao</name>
    <name type="synonym">Cocoa</name>
    <dbReference type="NCBI Taxonomy" id="3641"/>
    <lineage>
        <taxon>Eukaryota</taxon>
        <taxon>Viridiplantae</taxon>
        <taxon>Streptophyta</taxon>
        <taxon>Embryophyta</taxon>
        <taxon>Tracheophyta</taxon>
        <taxon>Spermatophyta</taxon>
        <taxon>Magnoliopsida</taxon>
        <taxon>eudicotyledons</taxon>
        <taxon>Gunneridae</taxon>
        <taxon>Pentapetalae</taxon>
        <taxon>rosids</taxon>
        <taxon>malvids</taxon>
        <taxon>Malvales</taxon>
        <taxon>Malvaceae</taxon>
        <taxon>Byttnerioideae</taxon>
        <taxon>Theobroma</taxon>
    </lineage>
</organism>
<keyword evidence="1" id="KW-0812">Transmembrane</keyword>
<protein>
    <submittedName>
        <fullName evidence="2">Uncharacterized protein</fullName>
    </submittedName>
</protein>
<gene>
    <name evidence="2" type="ORF">TCM_000242</name>
</gene>
<dbReference type="HOGENOM" id="CLU_1573443_0_0_1"/>
<name>A0A061DFF5_THECC</name>
<dbReference type="AlphaFoldDB" id="A0A061DFF5"/>
<evidence type="ECO:0000313" key="2">
    <source>
        <dbReference type="EMBL" id="EOX90900.1"/>
    </source>
</evidence>
<dbReference type="InParanoid" id="A0A061DFF5"/>
<feature type="transmembrane region" description="Helical" evidence="1">
    <location>
        <begin position="98"/>
        <end position="122"/>
    </location>
</feature>
<proteinExistence type="predicted"/>
<keyword evidence="3" id="KW-1185">Reference proteome</keyword>